<sequence>MATYSAKTFDSSNYDSNRPRYRASLADTIIEYHRTHDANNSTSLAVDVATGTGIFARQLQGKFSRVIGSDISPTMLKSAREANSTQNSIEFVESPAETLSFLKPGSVDVITVATGAHWFDMEKFVAEAERVLKLNGTLAIFGYTGFGHFVDHPQCDAIFRDFGVGPTKLGPFWDHGRERLVDNYR</sequence>
<keyword evidence="1" id="KW-0808">Transferase</keyword>
<dbReference type="EMBL" id="JANBPW010006551">
    <property type="protein sequence ID" value="KAJ1929145.1"/>
    <property type="molecule type" value="Genomic_DNA"/>
</dbReference>
<protein>
    <submittedName>
        <fullName evidence="1">Trans-aconitate methyltransferase 1</fullName>
        <ecNumber evidence="1">2.1.1.145</ecNumber>
    </submittedName>
</protein>
<gene>
    <name evidence="1" type="primary">TMT1</name>
    <name evidence="1" type="ORF">FBU59_007070</name>
</gene>
<dbReference type="Proteomes" id="UP001150603">
    <property type="component" value="Unassembled WGS sequence"/>
</dbReference>
<keyword evidence="1" id="KW-0489">Methyltransferase</keyword>
<evidence type="ECO:0000313" key="2">
    <source>
        <dbReference type="Proteomes" id="UP001150603"/>
    </source>
</evidence>
<proteinExistence type="predicted"/>
<name>A0ACC1IY35_9FUNG</name>
<keyword evidence="2" id="KW-1185">Reference proteome</keyword>
<organism evidence="1 2">
    <name type="scientific">Linderina macrospora</name>
    <dbReference type="NCBI Taxonomy" id="4868"/>
    <lineage>
        <taxon>Eukaryota</taxon>
        <taxon>Fungi</taxon>
        <taxon>Fungi incertae sedis</taxon>
        <taxon>Zoopagomycota</taxon>
        <taxon>Kickxellomycotina</taxon>
        <taxon>Kickxellomycetes</taxon>
        <taxon>Kickxellales</taxon>
        <taxon>Kickxellaceae</taxon>
        <taxon>Linderina</taxon>
    </lineage>
</organism>
<comment type="caution">
    <text evidence="1">The sequence shown here is derived from an EMBL/GenBank/DDBJ whole genome shotgun (WGS) entry which is preliminary data.</text>
</comment>
<reference evidence="1" key="1">
    <citation type="submission" date="2022-07" db="EMBL/GenBank/DDBJ databases">
        <title>Phylogenomic reconstructions and comparative analyses of Kickxellomycotina fungi.</title>
        <authorList>
            <person name="Reynolds N.K."/>
            <person name="Stajich J.E."/>
            <person name="Barry K."/>
            <person name="Grigoriev I.V."/>
            <person name="Crous P."/>
            <person name="Smith M.E."/>
        </authorList>
    </citation>
    <scope>NUCLEOTIDE SEQUENCE</scope>
    <source>
        <strain evidence="1">NRRL 5244</strain>
    </source>
</reference>
<feature type="non-terminal residue" evidence="1">
    <location>
        <position position="185"/>
    </location>
</feature>
<evidence type="ECO:0000313" key="1">
    <source>
        <dbReference type="EMBL" id="KAJ1929145.1"/>
    </source>
</evidence>
<accession>A0ACC1IY35</accession>
<dbReference type="EC" id="2.1.1.145" evidence="1"/>